<accession>A0ABS3QML5</accession>
<protein>
    <submittedName>
        <fullName evidence="2">Uncharacterized protein</fullName>
    </submittedName>
</protein>
<evidence type="ECO:0000256" key="1">
    <source>
        <dbReference type="SAM" id="MobiDB-lite"/>
    </source>
</evidence>
<sequence length="112" mass="11105">MGHGLAARAVAGAADPAADGTLRPGASGSFDARNFTVGTAPDGRPVFRPTSTAGADDYKWQDGFGLPEGVSSSPVGGNVKAVLQVGSDIYIGAYTVRVGAAGAAVGQQLVEE</sequence>
<feature type="compositionally biased region" description="Low complexity" evidence="1">
    <location>
        <begin position="1"/>
        <end position="18"/>
    </location>
</feature>
<comment type="caution">
    <text evidence="2">The sequence shown here is derived from an EMBL/GenBank/DDBJ whole genome shotgun (WGS) entry which is preliminary data.</text>
</comment>
<proteinExistence type="predicted"/>
<evidence type="ECO:0000313" key="2">
    <source>
        <dbReference type="EMBL" id="MBO2012437.1"/>
    </source>
</evidence>
<feature type="region of interest" description="Disordered" evidence="1">
    <location>
        <begin position="1"/>
        <end position="55"/>
    </location>
</feature>
<evidence type="ECO:0000313" key="3">
    <source>
        <dbReference type="Proteomes" id="UP000664369"/>
    </source>
</evidence>
<reference evidence="2 3" key="1">
    <citation type="submission" date="2021-03" db="EMBL/GenBank/DDBJ databases">
        <authorList>
            <person name="Kim M.K."/>
        </authorList>
    </citation>
    <scope>NUCLEOTIDE SEQUENCE [LARGE SCALE GENOMIC DNA]</scope>
    <source>
        <strain evidence="2 3">BT442</strain>
    </source>
</reference>
<dbReference type="RefSeq" id="WP_208178176.1">
    <property type="nucleotide sequence ID" value="NZ_JAGETZ010000017.1"/>
</dbReference>
<name>A0ABS3QML5_9BACT</name>
<organism evidence="2 3">
    <name type="scientific">Hymenobacter negativus</name>
    <dbReference type="NCBI Taxonomy" id="2795026"/>
    <lineage>
        <taxon>Bacteria</taxon>
        <taxon>Pseudomonadati</taxon>
        <taxon>Bacteroidota</taxon>
        <taxon>Cytophagia</taxon>
        <taxon>Cytophagales</taxon>
        <taxon>Hymenobacteraceae</taxon>
        <taxon>Hymenobacter</taxon>
    </lineage>
</organism>
<dbReference type="Proteomes" id="UP000664369">
    <property type="component" value="Unassembled WGS sequence"/>
</dbReference>
<keyword evidence="3" id="KW-1185">Reference proteome</keyword>
<gene>
    <name evidence="2" type="ORF">J4E00_25470</name>
</gene>
<dbReference type="EMBL" id="JAGETZ010000017">
    <property type="protein sequence ID" value="MBO2012437.1"/>
    <property type="molecule type" value="Genomic_DNA"/>
</dbReference>